<feature type="compositionally biased region" description="Polar residues" evidence="1">
    <location>
        <begin position="54"/>
        <end position="73"/>
    </location>
</feature>
<dbReference type="EMBL" id="JBFXLR010000056">
    <property type="protein sequence ID" value="KAL2841662.1"/>
    <property type="molecule type" value="Genomic_DNA"/>
</dbReference>
<sequence length="92" mass="10000">MGLCGCELTSWMAPITRSQPSPTHRFKIFLCADKSAHSTHRGPPSPYSPSSSPQVQTRCATTSSIPRSMSPVNETLHKPTVRNHSAVPSLLE</sequence>
<dbReference type="RefSeq" id="XP_070894708.1">
    <property type="nucleotide sequence ID" value="XM_071041488.1"/>
</dbReference>
<gene>
    <name evidence="2" type="ORF">BJX68DRAFT_245390</name>
</gene>
<reference evidence="2 3" key="1">
    <citation type="submission" date="2024-07" db="EMBL/GenBank/DDBJ databases">
        <title>Section-level genome sequencing and comparative genomics of Aspergillus sections Usti and Cavernicolus.</title>
        <authorList>
            <consortium name="Lawrence Berkeley National Laboratory"/>
            <person name="Nybo J.L."/>
            <person name="Vesth T.C."/>
            <person name="Theobald S."/>
            <person name="Frisvad J.C."/>
            <person name="Larsen T.O."/>
            <person name="Kjaerboelling I."/>
            <person name="Rothschild-Mancinelli K."/>
            <person name="Lyhne E.K."/>
            <person name="Kogle M.E."/>
            <person name="Barry K."/>
            <person name="Clum A."/>
            <person name="Na H."/>
            <person name="Ledsgaard L."/>
            <person name="Lin J."/>
            <person name="Lipzen A."/>
            <person name="Kuo A."/>
            <person name="Riley R."/>
            <person name="Mondo S."/>
            <person name="LaButti K."/>
            <person name="Haridas S."/>
            <person name="Pangalinan J."/>
            <person name="Salamov A.A."/>
            <person name="Simmons B.A."/>
            <person name="Magnuson J.K."/>
            <person name="Chen J."/>
            <person name="Drula E."/>
            <person name="Henrissat B."/>
            <person name="Wiebenga A."/>
            <person name="Lubbers R.J."/>
            <person name="Gomes A.C."/>
            <person name="Macurrencykelacurrency M.R."/>
            <person name="Stajich J."/>
            <person name="Grigoriev I.V."/>
            <person name="Mortensen U.H."/>
            <person name="De vries R.P."/>
            <person name="Baker S.E."/>
            <person name="Andersen M.R."/>
        </authorList>
    </citation>
    <scope>NUCLEOTIDE SEQUENCE [LARGE SCALE GENOMIC DNA]</scope>
    <source>
        <strain evidence="2 3">CBS 756.74</strain>
    </source>
</reference>
<dbReference type="GeneID" id="98156652"/>
<evidence type="ECO:0000256" key="1">
    <source>
        <dbReference type="SAM" id="MobiDB-lite"/>
    </source>
</evidence>
<feature type="region of interest" description="Disordered" evidence="1">
    <location>
        <begin position="35"/>
        <end position="92"/>
    </location>
</feature>
<keyword evidence="3" id="KW-1185">Reference proteome</keyword>
<dbReference type="Proteomes" id="UP001610444">
    <property type="component" value="Unassembled WGS sequence"/>
</dbReference>
<proteinExistence type="predicted"/>
<comment type="caution">
    <text evidence="2">The sequence shown here is derived from an EMBL/GenBank/DDBJ whole genome shotgun (WGS) entry which is preliminary data.</text>
</comment>
<protein>
    <submittedName>
        <fullName evidence="2">Uncharacterized protein</fullName>
    </submittedName>
</protein>
<organism evidence="2 3">
    <name type="scientific">Aspergillus pseudodeflectus</name>
    <dbReference type="NCBI Taxonomy" id="176178"/>
    <lineage>
        <taxon>Eukaryota</taxon>
        <taxon>Fungi</taxon>
        <taxon>Dikarya</taxon>
        <taxon>Ascomycota</taxon>
        <taxon>Pezizomycotina</taxon>
        <taxon>Eurotiomycetes</taxon>
        <taxon>Eurotiomycetidae</taxon>
        <taxon>Eurotiales</taxon>
        <taxon>Aspergillaceae</taxon>
        <taxon>Aspergillus</taxon>
        <taxon>Aspergillus subgen. Nidulantes</taxon>
    </lineage>
</organism>
<evidence type="ECO:0000313" key="2">
    <source>
        <dbReference type="EMBL" id="KAL2841662.1"/>
    </source>
</evidence>
<name>A0ABR4JRG3_9EURO</name>
<accession>A0ABR4JRG3</accession>
<evidence type="ECO:0000313" key="3">
    <source>
        <dbReference type="Proteomes" id="UP001610444"/>
    </source>
</evidence>